<evidence type="ECO:0000256" key="4">
    <source>
        <dbReference type="ARBA" id="ARBA00023180"/>
    </source>
</evidence>
<dbReference type="Gene3D" id="3.40.720.10">
    <property type="entry name" value="Alkaline Phosphatase, subunit A"/>
    <property type="match status" value="1"/>
</dbReference>
<gene>
    <name evidence="7" type="ORF">PYTT_1329</name>
</gene>
<evidence type="ECO:0000259" key="6">
    <source>
        <dbReference type="Pfam" id="PF00884"/>
    </source>
</evidence>
<dbReference type="PANTHER" id="PTHR43108:SF6">
    <property type="entry name" value="N-SULPHOGLUCOSAMINE SULPHOHYDROLASE"/>
    <property type="match status" value="1"/>
</dbReference>
<keyword evidence="4" id="KW-0325">Glycoprotein</keyword>
<keyword evidence="2" id="KW-0732">Signal</keyword>
<feature type="region of interest" description="Disordered" evidence="5">
    <location>
        <begin position="531"/>
        <end position="550"/>
    </location>
</feature>
<evidence type="ECO:0000256" key="3">
    <source>
        <dbReference type="ARBA" id="ARBA00022801"/>
    </source>
</evidence>
<organism evidence="7 8">
    <name type="scientific">Akkermansia glycaniphila</name>
    <dbReference type="NCBI Taxonomy" id="1679444"/>
    <lineage>
        <taxon>Bacteria</taxon>
        <taxon>Pseudomonadati</taxon>
        <taxon>Verrucomicrobiota</taxon>
        <taxon>Verrucomicrobiia</taxon>
        <taxon>Verrucomicrobiales</taxon>
        <taxon>Akkermansiaceae</taxon>
        <taxon>Akkermansia</taxon>
    </lineage>
</organism>
<evidence type="ECO:0000313" key="7">
    <source>
        <dbReference type="EMBL" id="SEH86868.1"/>
    </source>
</evidence>
<feature type="domain" description="Sulfatase N-terminal" evidence="6">
    <location>
        <begin position="27"/>
        <end position="423"/>
    </location>
</feature>
<keyword evidence="8" id="KW-1185">Reference proteome</keyword>
<sequence length="550" mass="62809">MFISAACAAPIFADEAPTARKTDAQRPNILFIITDDHAVQAMGTCEKDSPIAYPHFNKLAKEGMVFDRSYCANSLCGPSRACILTGRHSHKNGYIFNEGRTPFDGSQPTYPKMLQQAGYQTAIFGKWHLESDPTGFDHWEIFPGQGAYYNPDFISRGQNGKRKVTREEGYATDLVTKKSIDWLEHRDKNKPFALVVGHKAPHRPWMPAERHLGKAKEAVSKLTPPASLEDNYANRPSFLRENEQTIARHMAVYSDLHIMKDLVPEDVRKKIVSPGYGWELGDVKRMNPAQRAAWEKYHKARTEELVELVKSGKIKTEKQMLEWRWRTYMEDYLGSILAVDDSIGELMDYLDKSGLSDNTLVIYCGDQGFYLGEHGLYDKRWIFEETFRMPLIMRWPGHIKPGVRSEAIVQNIDYAPTILATAGADTPENMKTFQGKSLVPLFATGESPDFKDRVIYYAFYENPGEHNAPRHDGVRTPRYTFARLWTSGEYMLFDNEKDPQQMVNVFDDPKYADIVKEIMVEYEKLRDQYEVPADSPGGKGTPIPKFTPSW</sequence>
<dbReference type="InterPro" id="IPR024607">
    <property type="entry name" value="Sulfatase_CS"/>
</dbReference>
<evidence type="ECO:0000256" key="5">
    <source>
        <dbReference type="SAM" id="MobiDB-lite"/>
    </source>
</evidence>
<dbReference type="InterPro" id="IPR000917">
    <property type="entry name" value="Sulfatase_N"/>
</dbReference>
<dbReference type="AlphaFoldDB" id="A0A1H6LET7"/>
<evidence type="ECO:0000256" key="1">
    <source>
        <dbReference type="ARBA" id="ARBA00008779"/>
    </source>
</evidence>
<name>A0A1H6LET7_9BACT</name>
<dbReference type="KEGG" id="agl:PYTT_1329"/>
<evidence type="ECO:0000313" key="8">
    <source>
        <dbReference type="Proteomes" id="UP000176204"/>
    </source>
</evidence>
<dbReference type="Proteomes" id="UP000176204">
    <property type="component" value="Chromosome I"/>
</dbReference>
<comment type="similarity">
    <text evidence="1">Belongs to the sulfatase family.</text>
</comment>
<accession>A0A1H6LET7</accession>
<dbReference type="OrthoDB" id="9762324at2"/>
<dbReference type="PANTHER" id="PTHR43108">
    <property type="entry name" value="N-ACETYLGLUCOSAMINE-6-SULFATASE FAMILY MEMBER"/>
    <property type="match status" value="1"/>
</dbReference>
<dbReference type="CDD" id="cd16031">
    <property type="entry name" value="G6S_like"/>
    <property type="match status" value="1"/>
</dbReference>
<proteinExistence type="inferred from homology"/>
<protein>
    <submittedName>
        <fullName evidence="7">Sulfatase</fullName>
    </submittedName>
</protein>
<keyword evidence="3" id="KW-0378">Hydrolase</keyword>
<dbReference type="RefSeq" id="WP_141675730.1">
    <property type="nucleotide sequence ID" value="NZ_LT629973.1"/>
</dbReference>
<reference evidence="8" key="1">
    <citation type="submission" date="2016-09" db="EMBL/GenBank/DDBJ databases">
        <authorList>
            <person name="Koehorst J."/>
        </authorList>
    </citation>
    <scope>NUCLEOTIDE SEQUENCE [LARGE SCALE GENOMIC DNA]</scope>
</reference>
<dbReference type="Gene3D" id="3.30.1120.10">
    <property type="match status" value="1"/>
</dbReference>
<dbReference type="SUPFAM" id="SSF53649">
    <property type="entry name" value="Alkaline phosphatase-like"/>
    <property type="match status" value="1"/>
</dbReference>
<dbReference type="GO" id="GO:0016787">
    <property type="term" value="F:hydrolase activity"/>
    <property type="evidence" value="ECO:0007669"/>
    <property type="project" value="UniProtKB-KW"/>
</dbReference>
<dbReference type="PROSITE" id="PS00523">
    <property type="entry name" value="SULFATASE_1"/>
    <property type="match status" value="1"/>
</dbReference>
<dbReference type="InterPro" id="IPR017850">
    <property type="entry name" value="Alkaline_phosphatase_core_sf"/>
</dbReference>
<dbReference type="STRING" id="1679444.PYTT_1329"/>
<dbReference type="Pfam" id="PF00884">
    <property type="entry name" value="Sulfatase"/>
    <property type="match status" value="1"/>
</dbReference>
<evidence type="ECO:0000256" key="2">
    <source>
        <dbReference type="ARBA" id="ARBA00022729"/>
    </source>
</evidence>
<dbReference type="EMBL" id="LT629973">
    <property type="protein sequence ID" value="SEH86868.1"/>
    <property type="molecule type" value="Genomic_DNA"/>
</dbReference>